<dbReference type="GO" id="GO:0050793">
    <property type="term" value="P:regulation of developmental process"/>
    <property type="evidence" value="ECO:0007669"/>
    <property type="project" value="InterPro"/>
</dbReference>
<evidence type="ECO:0000256" key="4">
    <source>
        <dbReference type="ARBA" id="ARBA00023015"/>
    </source>
</evidence>
<evidence type="ECO:0000256" key="6">
    <source>
        <dbReference type="ARBA" id="ARBA00023125"/>
    </source>
</evidence>
<accession>A0A9P0YJ20</accession>
<comment type="caution">
    <text evidence="16">The sequence shown here is derived from an EMBL/GenBank/DDBJ whole genome shotgun (WGS) entry which is preliminary data.</text>
</comment>
<dbReference type="PROSITE" id="PS50071">
    <property type="entry name" value="HOMEOBOX_2"/>
    <property type="match status" value="1"/>
</dbReference>
<comment type="similarity">
    <text evidence="10">Belongs to the WUS homeobox family.</text>
</comment>
<dbReference type="GO" id="GO:0003700">
    <property type="term" value="F:DNA-binding transcription factor activity"/>
    <property type="evidence" value="ECO:0007669"/>
    <property type="project" value="InterPro"/>
</dbReference>
<keyword evidence="7 12" id="KW-0371">Homeobox</keyword>
<name>A0A9P0YJ20_CUSEU</name>
<dbReference type="InterPro" id="IPR001356">
    <property type="entry name" value="HD"/>
</dbReference>
<evidence type="ECO:0000256" key="11">
    <source>
        <dbReference type="ARBA" id="ARBA00068485"/>
    </source>
</evidence>
<dbReference type="PANTHER" id="PTHR47288:SF1">
    <property type="entry name" value="WUSCHEL-RELATED HOMEOBOX 9"/>
    <property type="match status" value="1"/>
</dbReference>
<keyword evidence="8" id="KW-0804">Transcription</keyword>
<dbReference type="EMBL" id="CAMAPE010000004">
    <property type="protein sequence ID" value="CAH9060254.1"/>
    <property type="molecule type" value="Genomic_DNA"/>
</dbReference>
<evidence type="ECO:0000256" key="8">
    <source>
        <dbReference type="ARBA" id="ARBA00023163"/>
    </source>
</evidence>
<dbReference type="GO" id="GO:0005634">
    <property type="term" value="C:nucleus"/>
    <property type="evidence" value="ECO:0007669"/>
    <property type="project" value="UniProtKB-SubCell"/>
</dbReference>
<evidence type="ECO:0000256" key="14">
    <source>
        <dbReference type="SAM" id="MobiDB-lite"/>
    </source>
</evidence>
<dbReference type="GO" id="GO:0003677">
    <property type="term" value="F:DNA binding"/>
    <property type="evidence" value="ECO:0007669"/>
    <property type="project" value="UniProtKB-UniRule"/>
</dbReference>
<gene>
    <name evidence="16" type="ORF">CEURO_LOCUS1547</name>
</gene>
<evidence type="ECO:0000256" key="3">
    <source>
        <dbReference type="ARBA" id="ARBA00022782"/>
    </source>
</evidence>
<evidence type="ECO:0000256" key="7">
    <source>
        <dbReference type="ARBA" id="ARBA00023155"/>
    </source>
</evidence>
<dbReference type="AlphaFoldDB" id="A0A9P0YJ20"/>
<keyword evidence="6 12" id="KW-0238">DNA-binding</keyword>
<feature type="DNA-binding region" description="Homeobox" evidence="12">
    <location>
        <begin position="50"/>
        <end position="114"/>
    </location>
</feature>
<feature type="region of interest" description="Disordered" evidence="14">
    <location>
        <begin position="110"/>
        <end position="174"/>
    </location>
</feature>
<dbReference type="Pfam" id="PF00046">
    <property type="entry name" value="Homeodomain"/>
    <property type="match status" value="1"/>
</dbReference>
<keyword evidence="3" id="KW-0221">Differentiation</keyword>
<dbReference type="CDD" id="cd00086">
    <property type="entry name" value="homeodomain"/>
    <property type="match status" value="1"/>
</dbReference>
<evidence type="ECO:0000256" key="13">
    <source>
        <dbReference type="RuleBase" id="RU000682"/>
    </source>
</evidence>
<evidence type="ECO:0000259" key="15">
    <source>
        <dbReference type="PROSITE" id="PS50071"/>
    </source>
</evidence>
<comment type="subcellular location">
    <subcellularLocation>
        <location evidence="1 12 13">Nucleus</location>
    </subcellularLocation>
</comment>
<feature type="region of interest" description="Disordered" evidence="14">
    <location>
        <begin position="1"/>
        <end position="55"/>
    </location>
</feature>
<sequence>MTPSNKNWPSMFKAKGGSKKGNNNQWMASDKNSSRASSSSSAKFEERTPELKERWNPRPEQIRILEAVFNSGIVTPMREDIVRIRTRIEEYGKVADSSVFYWFQNRKSRSKNKQRKLRSAEAPQPPPPHPSPPQRNLPHPPPTTLVAPTVTILSSSSSSSSSSNSGSNFNNNNINTNIGNGSSFYQTPMNSEFHTEPLPPPLPLLYPSVPLPVGTTSASENFNQGFCFKEAVDVSQASYSDLLTIGNSSAGLMPTYVNNGVALNIDPNQHFAPSFAPPFQGEMKATVIVNGMAYEVPTGIFNIPETFGDGAVLLHYPSGEPVVTNEWGFTLDLLEPGAFYYLFRTSS</sequence>
<dbReference type="SUPFAM" id="SSF46689">
    <property type="entry name" value="Homeodomain-like"/>
    <property type="match status" value="1"/>
</dbReference>
<evidence type="ECO:0000313" key="16">
    <source>
        <dbReference type="EMBL" id="CAH9060254.1"/>
    </source>
</evidence>
<feature type="compositionally biased region" description="Basic and acidic residues" evidence="14">
    <location>
        <begin position="43"/>
        <end position="55"/>
    </location>
</feature>
<dbReference type="InterPro" id="IPR009057">
    <property type="entry name" value="Homeodomain-like_sf"/>
</dbReference>
<protein>
    <recommendedName>
        <fullName evidence="11">Protein WUSCHEL</fullName>
    </recommendedName>
</protein>
<feature type="compositionally biased region" description="Low complexity" evidence="14">
    <location>
        <begin position="144"/>
        <end position="174"/>
    </location>
</feature>
<feature type="domain" description="Homeobox" evidence="15">
    <location>
        <begin position="48"/>
        <end position="113"/>
    </location>
</feature>
<dbReference type="Proteomes" id="UP001152484">
    <property type="component" value="Unassembled WGS sequence"/>
</dbReference>
<feature type="compositionally biased region" description="Low complexity" evidence="14">
    <location>
        <begin position="20"/>
        <end position="42"/>
    </location>
</feature>
<evidence type="ECO:0000256" key="9">
    <source>
        <dbReference type="ARBA" id="ARBA00023242"/>
    </source>
</evidence>
<organism evidence="16 17">
    <name type="scientific">Cuscuta europaea</name>
    <name type="common">European dodder</name>
    <dbReference type="NCBI Taxonomy" id="41803"/>
    <lineage>
        <taxon>Eukaryota</taxon>
        <taxon>Viridiplantae</taxon>
        <taxon>Streptophyta</taxon>
        <taxon>Embryophyta</taxon>
        <taxon>Tracheophyta</taxon>
        <taxon>Spermatophyta</taxon>
        <taxon>Magnoliopsida</taxon>
        <taxon>eudicotyledons</taxon>
        <taxon>Gunneridae</taxon>
        <taxon>Pentapetalae</taxon>
        <taxon>asterids</taxon>
        <taxon>lamiids</taxon>
        <taxon>Solanales</taxon>
        <taxon>Convolvulaceae</taxon>
        <taxon>Cuscuteae</taxon>
        <taxon>Cuscuta</taxon>
        <taxon>Cuscuta subgen. Cuscuta</taxon>
    </lineage>
</organism>
<dbReference type="GO" id="GO:0030154">
    <property type="term" value="P:cell differentiation"/>
    <property type="evidence" value="ECO:0007669"/>
    <property type="project" value="UniProtKB-KW"/>
</dbReference>
<keyword evidence="17" id="KW-1185">Reference proteome</keyword>
<dbReference type="SMART" id="SM00389">
    <property type="entry name" value="HOX"/>
    <property type="match status" value="1"/>
</dbReference>
<keyword evidence="5" id="KW-0287">Flowering</keyword>
<evidence type="ECO:0000256" key="10">
    <source>
        <dbReference type="ARBA" id="ARBA00024040"/>
    </source>
</evidence>
<evidence type="ECO:0000256" key="12">
    <source>
        <dbReference type="PROSITE-ProRule" id="PRU00108"/>
    </source>
</evidence>
<dbReference type="PANTHER" id="PTHR47288">
    <property type="entry name" value="WUSCHEL-RELATED HOMEOBOX 9"/>
    <property type="match status" value="1"/>
</dbReference>
<reference evidence="16" key="1">
    <citation type="submission" date="2022-07" db="EMBL/GenBank/DDBJ databases">
        <authorList>
            <person name="Macas J."/>
            <person name="Novak P."/>
            <person name="Neumann P."/>
        </authorList>
    </citation>
    <scope>NUCLEOTIDE SEQUENCE</scope>
</reference>
<keyword evidence="4" id="KW-0805">Transcription regulation</keyword>
<feature type="compositionally biased region" description="Pro residues" evidence="14">
    <location>
        <begin position="123"/>
        <end position="143"/>
    </location>
</feature>
<keyword evidence="2" id="KW-0217">Developmental protein</keyword>
<proteinExistence type="inferred from homology"/>
<dbReference type="InterPro" id="IPR044557">
    <property type="entry name" value="WOX8/9-like"/>
</dbReference>
<dbReference type="Gene3D" id="1.10.10.60">
    <property type="entry name" value="Homeodomain-like"/>
    <property type="match status" value="1"/>
</dbReference>
<evidence type="ECO:0000256" key="2">
    <source>
        <dbReference type="ARBA" id="ARBA00022473"/>
    </source>
</evidence>
<dbReference type="FunFam" id="1.10.10.60:FF:000118">
    <property type="entry name" value="WUSCHEL-related homeobox 11"/>
    <property type="match status" value="1"/>
</dbReference>
<evidence type="ECO:0000256" key="5">
    <source>
        <dbReference type="ARBA" id="ARBA00023089"/>
    </source>
</evidence>
<dbReference type="OrthoDB" id="1935198at2759"/>
<keyword evidence="9 12" id="KW-0539">Nucleus</keyword>
<evidence type="ECO:0000256" key="1">
    <source>
        <dbReference type="ARBA" id="ARBA00004123"/>
    </source>
</evidence>
<dbReference type="GO" id="GO:0009908">
    <property type="term" value="P:flower development"/>
    <property type="evidence" value="ECO:0007669"/>
    <property type="project" value="UniProtKB-KW"/>
</dbReference>
<evidence type="ECO:0000313" key="17">
    <source>
        <dbReference type="Proteomes" id="UP001152484"/>
    </source>
</evidence>